<dbReference type="HAMAP" id="MF_01032">
    <property type="entry name" value="LeuD_type2"/>
    <property type="match status" value="1"/>
</dbReference>
<keyword evidence="3" id="KW-0100">Branched-chain amino acid biosynthesis</keyword>
<dbReference type="Proteomes" id="UP000185093">
    <property type="component" value="Unassembled WGS sequence"/>
</dbReference>
<organism evidence="5 6">
    <name type="scientific">Acetomicrobium flavidum</name>
    <dbReference type="NCBI Taxonomy" id="49896"/>
    <lineage>
        <taxon>Bacteria</taxon>
        <taxon>Thermotogati</taxon>
        <taxon>Synergistota</taxon>
        <taxon>Synergistia</taxon>
        <taxon>Synergistales</taxon>
        <taxon>Acetomicrobiaceae</taxon>
        <taxon>Acetomicrobium</taxon>
    </lineage>
</organism>
<dbReference type="InterPro" id="IPR000573">
    <property type="entry name" value="AconitaseA/IPMdHydase_ssu_swvl"/>
</dbReference>
<reference evidence="5 6" key="1">
    <citation type="submission" date="2016-11" db="EMBL/GenBank/DDBJ databases">
        <authorList>
            <person name="Varghese N."/>
            <person name="Submissions S."/>
        </authorList>
    </citation>
    <scope>NUCLEOTIDE SEQUENCE [LARGE SCALE GENOMIC DNA]</scope>
    <source>
        <strain evidence="5 6">DSM 20664</strain>
    </source>
</reference>
<dbReference type="SUPFAM" id="SSF52016">
    <property type="entry name" value="LeuD/IlvD-like"/>
    <property type="match status" value="1"/>
</dbReference>
<comment type="similarity">
    <text evidence="1 3">Belongs to the LeuD family. LeuD type 2 subfamily.</text>
</comment>
<feature type="domain" description="Aconitase A/isopropylmalate dehydratase small subunit swivel" evidence="4">
    <location>
        <begin position="47"/>
        <end position="104"/>
    </location>
</feature>
<dbReference type="InterPro" id="IPR011827">
    <property type="entry name" value="LeuD_type2/HacB/DmdB"/>
</dbReference>
<dbReference type="PANTHER" id="PTHR43345:SF2">
    <property type="entry name" value="3-ISOPROPYLMALATE DEHYDRATASE SMALL SUBUNIT 1"/>
    <property type="match status" value="1"/>
</dbReference>
<dbReference type="PANTHER" id="PTHR43345">
    <property type="entry name" value="3-ISOPROPYLMALATE DEHYDRATASE SMALL SUBUNIT 2-RELATED-RELATED"/>
    <property type="match status" value="1"/>
</dbReference>
<protein>
    <recommendedName>
        <fullName evidence="3">3-isopropylmalate dehydratase small subunit</fullName>
        <ecNumber evidence="3">4.2.1.33</ecNumber>
    </recommendedName>
    <alternativeName>
        <fullName evidence="3">Alpha-IPM isomerase</fullName>
        <shortName evidence="3">IPMI</shortName>
    </alternativeName>
    <alternativeName>
        <fullName evidence="3">Isopropylmalate isomerase</fullName>
    </alternativeName>
</protein>
<dbReference type="RefSeq" id="WP_074199993.1">
    <property type="nucleotide sequence ID" value="NZ_DAOSBL010000051.1"/>
</dbReference>
<evidence type="ECO:0000313" key="6">
    <source>
        <dbReference type="Proteomes" id="UP000185093"/>
    </source>
</evidence>
<dbReference type="CDD" id="cd01577">
    <property type="entry name" value="IPMI_Swivel"/>
    <property type="match status" value="1"/>
</dbReference>
<keyword evidence="6" id="KW-1185">Reference proteome</keyword>
<dbReference type="EMBL" id="FSQZ01000001">
    <property type="protein sequence ID" value="SIN77405.1"/>
    <property type="molecule type" value="Genomic_DNA"/>
</dbReference>
<gene>
    <name evidence="3" type="primary">leuD</name>
    <name evidence="5" type="ORF">SAMN05444368_1841</name>
</gene>
<dbReference type="NCBIfam" id="TIGR02087">
    <property type="entry name" value="LEUD_arch"/>
    <property type="match status" value="1"/>
</dbReference>
<comment type="subunit">
    <text evidence="3">Heterodimer of LeuC and LeuD.</text>
</comment>
<dbReference type="InterPro" id="IPR015928">
    <property type="entry name" value="Aconitase/3IPM_dehydase_swvl"/>
</dbReference>
<name>A0ABY1JF76_9BACT</name>
<evidence type="ECO:0000313" key="5">
    <source>
        <dbReference type="EMBL" id="SIN77405.1"/>
    </source>
</evidence>
<dbReference type="Pfam" id="PF00694">
    <property type="entry name" value="Aconitase_C"/>
    <property type="match status" value="1"/>
</dbReference>
<evidence type="ECO:0000256" key="1">
    <source>
        <dbReference type="ARBA" id="ARBA00009869"/>
    </source>
</evidence>
<comment type="catalytic activity">
    <reaction evidence="3">
        <text>(2R,3S)-3-isopropylmalate = (2S)-2-isopropylmalate</text>
        <dbReference type="Rhea" id="RHEA:32287"/>
        <dbReference type="ChEBI" id="CHEBI:1178"/>
        <dbReference type="ChEBI" id="CHEBI:35121"/>
        <dbReference type="EC" id="4.2.1.33"/>
    </reaction>
</comment>
<comment type="caution">
    <text evidence="5">The sequence shown here is derived from an EMBL/GenBank/DDBJ whole genome shotgun (WGS) entry which is preliminary data.</text>
</comment>
<keyword evidence="3" id="KW-0028">Amino-acid biosynthesis</keyword>
<evidence type="ECO:0000256" key="2">
    <source>
        <dbReference type="ARBA" id="ARBA00023239"/>
    </source>
</evidence>
<proteinExistence type="inferred from homology"/>
<accession>A0ABY1JF76</accession>
<dbReference type="InterPro" id="IPR033940">
    <property type="entry name" value="IPMI_Swivel"/>
</dbReference>
<evidence type="ECO:0000259" key="4">
    <source>
        <dbReference type="Pfam" id="PF00694"/>
    </source>
</evidence>
<dbReference type="Gene3D" id="3.20.19.10">
    <property type="entry name" value="Aconitase, domain 4"/>
    <property type="match status" value="1"/>
</dbReference>
<keyword evidence="2 3" id="KW-0456">Lyase</keyword>
<sequence length="168" mass="18580">MNGFLLKGRAHKFGDDINTDYIIAGKYTKTLNLNDLALHLFEDIDPNFSKKMKGGDLVVAGKNFGCGSSREQAPIAIKESGIAAVLAHSFARIFFRNAINIGLPALVCNTDEIDDGDELEVDLENGLVLNITKDKKIPMEPMPDIMKHILREGGLVPYLKKYGDFVRE</sequence>
<comment type="function">
    <text evidence="3">Catalyzes the isomerization between 2-isopropylmalate and 3-isopropylmalate, via the formation of 2-isopropylmaleate.</text>
</comment>
<dbReference type="EC" id="4.2.1.33" evidence="3"/>
<comment type="pathway">
    <text evidence="3">Amino-acid biosynthesis; L-leucine biosynthesis; L-leucine from 3-methyl-2-oxobutanoate: step 2/4.</text>
</comment>
<dbReference type="InterPro" id="IPR050075">
    <property type="entry name" value="LeuD"/>
</dbReference>
<keyword evidence="3" id="KW-0432">Leucine biosynthesis</keyword>
<evidence type="ECO:0000256" key="3">
    <source>
        <dbReference type="HAMAP-Rule" id="MF_01032"/>
    </source>
</evidence>